<dbReference type="GO" id="GO:0046914">
    <property type="term" value="F:transition metal ion binding"/>
    <property type="evidence" value="ECO:0007669"/>
    <property type="project" value="InterPro"/>
</dbReference>
<keyword evidence="8" id="KW-0010">Activator</keyword>
<evidence type="ECO:0000259" key="12">
    <source>
        <dbReference type="PROSITE" id="PS50944"/>
    </source>
</evidence>
<proteinExistence type="inferred from homology"/>
<dbReference type="Gene3D" id="1.10.10.10">
    <property type="entry name" value="Winged helix-like DNA-binding domain superfamily/Winged helix DNA-binding domain"/>
    <property type="match status" value="1"/>
</dbReference>
<comment type="subunit">
    <text evidence="3">Homodimer.</text>
</comment>
<accession>A0A429ZX21</accession>
<reference evidence="13 14" key="1">
    <citation type="submission" date="2017-05" db="EMBL/GenBank/DDBJ databases">
        <title>Vagococcus spp. assemblies.</title>
        <authorList>
            <person name="Gulvik C.A."/>
        </authorList>
    </citation>
    <scope>NUCLEOTIDE SEQUENCE [LARGE SCALE GENOMIC DNA]</scope>
    <source>
        <strain evidence="13 14">SS1995</strain>
    </source>
</reference>
<evidence type="ECO:0000256" key="8">
    <source>
        <dbReference type="ARBA" id="ARBA00023159"/>
    </source>
</evidence>
<evidence type="ECO:0000256" key="5">
    <source>
        <dbReference type="ARBA" id="ARBA00022491"/>
    </source>
</evidence>
<dbReference type="InterPro" id="IPR036421">
    <property type="entry name" value="Fe_dep_repressor_sf"/>
</dbReference>
<dbReference type="OrthoDB" id="9791355at2"/>
<dbReference type="PROSITE" id="PS50944">
    <property type="entry name" value="HTH_DTXR"/>
    <property type="match status" value="1"/>
</dbReference>
<dbReference type="InterPro" id="IPR022689">
    <property type="entry name" value="Iron_dep_repressor"/>
</dbReference>
<dbReference type="PANTHER" id="PTHR33238">
    <property type="entry name" value="IRON (METAL) DEPENDENT REPRESSOR, DTXR FAMILY"/>
    <property type="match status" value="1"/>
</dbReference>
<sequence>MAKSSSNKEDYLKAIYENNGIDEFVSNKTLSNHLKVSPASVTEMVEKLRDDQLLEYKPYTGVKLTLAGLNQTISIIRNHRIIETFLFTKLGYSLHEIHHLSEELEHVKDPIFFNRLYKYLDEPKTCPHGGIIPTVDNYRESALKSIATCQSGESIILERVLDDSLILNYLASIDLKIGDTINIITIDSFNELMVFTINHSKQTFHLNLKQAQLLFTH</sequence>
<evidence type="ECO:0000256" key="11">
    <source>
        <dbReference type="ARBA" id="ARBA00032593"/>
    </source>
</evidence>
<dbReference type="InterPro" id="IPR007167">
    <property type="entry name" value="Fe-transptr_FeoA-like"/>
</dbReference>
<dbReference type="Pfam" id="PF04023">
    <property type="entry name" value="FeoA"/>
    <property type="match status" value="1"/>
</dbReference>
<keyword evidence="4" id="KW-0963">Cytoplasm</keyword>
<dbReference type="AlphaFoldDB" id="A0A429ZX21"/>
<organism evidence="13 14">
    <name type="scientific">Vagococcus vulneris</name>
    <dbReference type="NCBI Taxonomy" id="1977869"/>
    <lineage>
        <taxon>Bacteria</taxon>
        <taxon>Bacillati</taxon>
        <taxon>Bacillota</taxon>
        <taxon>Bacilli</taxon>
        <taxon>Lactobacillales</taxon>
        <taxon>Enterococcaceae</taxon>
        <taxon>Vagococcus</taxon>
    </lineage>
</organism>
<evidence type="ECO:0000256" key="7">
    <source>
        <dbReference type="ARBA" id="ARBA00023125"/>
    </source>
</evidence>
<name>A0A429ZX21_9ENTE</name>
<dbReference type="Pfam" id="PF01325">
    <property type="entry name" value="Fe_dep_repress"/>
    <property type="match status" value="1"/>
</dbReference>
<keyword evidence="10" id="KW-0464">Manganese</keyword>
<keyword evidence="6" id="KW-0805">Transcription regulation</keyword>
<comment type="similarity">
    <text evidence="2">Belongs to the DtxR/MntR family.</text>
</comment>
<dbReference type="InterPro" id="IPR022687">
    <property type="entry name" value="HTH_DTXR"/>
</dbReference>
<dbReference type="Gene3D" id="2.30.30.90">
    <property type="match status" value="1"/>
</dbReference>
<dbReference type="InterPro" id="IPR038157">
    <property type="entry name" value="FeoA_core_dom"/>
</dbReference>
<dbReference type="EMBL" id="NGJS01000010">
    <property type="protein sequence ID" value="RST98379.1"/>
    <property type="molecule type" value="Genomic_DNA"/>
</dbReference>
<evidence type="ECO:0000313" key="14">
    <source>
        <dbReference type="Proteomes" id="UP000287857"/>
    </source>
</evidence>
<keyword evidence="9" id="KW-0804">Transcription</keyword>
<feature type="domain" description="HTH dtxR-type" evidence="12">
    <location>
        <begin position="1"/>
        <end position="65"/>
    </location>
</feature>
<dbReference type="SMART" id="SM00529">
    <property type="entry name" value="HTH_DTXR"/>
    <property type="match status" value="1"/>
</dbReference>
<evidence type="ECO:0000313" key="13">
    <source>
        <dbReference type="EMBL" id="RST98379.1"/>
    </source>
</evidence>
<dbReference type="InterPro" id="IPR036390">
    <property type="entry name" value="WH_DNA-bd_sf"/>
</dbReference>
<evidence type="ECO:0000256" key="6">
    <source>
        <dbReference type="ARBA" id="ARBA00023015"/>
    </source>
</evidence>
<protein>
    <recommendedName>
        <fullName evidence="11">Manganese transport regulator</fullName>
    </recommendedName>
</protein>
<dbReference type="GO" id="GO:0003700">
    <property type="term" value="F:DNA-binding transcription factor activity"/>
    <property type="evidence" value="ECO:0007669"/>
    <property type="project" value="InterPro"/>
</dbReference>
<comment type="subcellular location">
    <subcellularLocation>
        <location evidence="1">Cytoplasm</location>
    </subcellularLocation>
</comment>
<keyword evidence="14" id="KW-1185">Reference proteome</keyword>
<dbReference type="GO" id="GO:0046983">
    <property type="term" value="F:protein dimerization activity"/>
    <property type="evidence" value="ECO:0007669"/>
    <property type="project" value="InterPro"/>
</dbReference>
<dbReference type="InterPro" id="IPR001367">
    <property type="entry name" value="Fe_dep_repressor"/>
</dbReference>
<dbReference type="SUPFAM" id="SSF46785">
    <property type="entry name" value="Winged helix' DNA-binding domain"/>
    <property type="match status" value="1"/>
</dbReference>
<evidence type="ECO:0000256" key="2">
    <source>
        <dbReference type="ARBA" id="ARBA00007871"/>
    </source>
</evidence>
<dbReference type="InterPro" id="IPR050536">
    <property type="entry name" value="DtxR_MntR_Metal-Reg"/>
</dbReference>
<keyword evidence="5" id="KW-0678">Repressor</keyword>
<dbReference type="GO" id="GO:0005737">
    <property type="term" value="C:cytoplasm"/>
    <property type="evidence" value="ECO:0007669"/>
    <property type="project" value="UniProtKB-SubCell"/>
</dbReference>
<dbReference type="GO" id="GO:0003677">
    <property type="term" value="F:DNA binding"/>
    <property type="evidence" value="ECO:0007669"/>
    <property type="project" value="UniProtKB-KW"/>
</dbReference>
<evidence type="ECO:0000256" key="3">
    <source>
        <dbReference type="ARBA" id="ARBA00011738"/>
    </source>
</evidence>
<evidence type="ECO:0000256" key="4">
    <source>
        <dbReference type="ARBA" id="ARBA00022490"/>
    </source>
</evidence>
<evidence type="ECO:0000256" key="9">
    <source>
        <dbReference type="ARBA" id="ARBA00023163"/>
    </source>
</evidence>
<dbReference type="PANTHER" id="PTHR33238:SF11">
    <property type="entry name" value="TRANSCRIPTIONAL REGULATOR MNTR"/>
    <property type="match status" value="1"/>
</dbReference>
<dbReference type="Proteomes" id="UP000287857">
    <property type="component" value="Unassembled WGS sequence"/>
</dbReference>
<evidence type="ECO:0000256" key="10">
    <source>
        <dbReference type="ARBA" id="ARBA00023211"/>
    </source>
</evidence>
<dbReference type="InterPro" id="IPR036388">
    <property type="entry name" value="WH-like_DNA-bd_sf"/>
</dbReference>
<dbReference type="SUPFAM" id="SSF47979">
    <property type="entry name" value="Iron-dependent repressor protein, dimerization domain"/>
    <property type="match status" value="1"/>
</dbReference>
<gene>
    <name evidence="13" type="ORF">CBF37_07650</name>
</gene>
<evidence type="ECO:0000256" key="1">
    <source>
        <dbReference type="ARBA" id="ARBA00004496"/>
    </source>
</evidence>
<keyword evidence="7" id="KW-0238">DNA-binding</keyword>
<dbReference type="RefSeq" id="WP_125984159.1">
    <property type="nucleotide sequence ID" value="NZ_NGJS01000010.1"/>
</dbReference>
<comment type="caution">
    <text evidence="13">The sequence shown here is derived from an EMBL/GenBank/DDBJ whole genome shotgun (WGS) entry which is preliminary data.</text>
</comment>
<dbReference type="Pfam" id="PF02742">
    <property type="entry name" value="Fe_dep_repr_C"/>
    <property type="match status" value="1"/>
</dbReference>